<protein>
    <submittedName>
        <fullName evidence="1">Uncharacterized protein</fullName>
    </submittedName>
</protein>
<evidence type="ECO:0000313" key="1">
    <source>
        <dbReference type="EMBL" id="UMO76294.1"/>
    </source>
</evidence>
<proteinExistence type="predicted"/>
<evidence type="ECO:0000313" key="2">
    <source>
        <dbReference type="Proteomes" id="UP001202581"/>
    </source>
</evidence>
<dbReference type="GeneID" id="77926827"/>
<reference evidence="1" key="1">
    <citation type="submission" date="2021-12" db="EMBL/GenBank/DDBJ databases">
        <authorList>
            <person name="Khadka S."/>
            <person name="Uribe D.A."/>
            <person name="Klipsch I.N."/>
            <person name="Rene S.R."/>
            <person name="Jimenez M.L."/>
            <person name="Saini B.K."/>
            <person name="Zugasti M."/>
            <person name="Bullon R.M."/>
            <person name="Sharp C.D."/>
            <person name="Kapinga K.O."/>
            <person name="Warner C.P."/>
            <person name="Sarinana J."/>
            <person name="Jimenez A."/>
            <person name="Layton S.R."/>
            <person name="Nayek S."/>
            <person name="Hughes L.E."/>
            <person name="Garlena R.A."/>
            <person name="Russell D.A."/>
            <person name="Jacobs-Sera D."/>
            <person name="Hatfull G.F."/>
        </authorList>
    </citation>
    <scope>NUCLEOTIDE SEQUENCE</scope>
</reference>
<dbReference type="EMBL" id="OL829978">
    <property type="protein sequence ID" value="UMO76294.1"/>
    <property type="molecule type" value="Genomic_DNA"/>
</dbReference>
<sequence>MMCYFGYCPDDAYYKICWYDNVIEVCKNHKQQDKQGCTRPCKRRWWQRG</sequence>
<keyword evidence="2" id="KW-1185">Reference proteome</keyword>
<name>A0AA49H101_9CAUD</name>
<dbReference type="RefSeq" id="YP_010651233.1">
    <property type="nucleotide sequence ID" value="NC_070781.1"/>
</dbReference>
<dbReference type="KEGG" id="vg:77926827"/>
<organism evidence="1 2">
    <name type="scientific">Streptomyces phage Tomas</name>
    <dbReference type="NCBI Taxonomy" id="2914443"/>
    <lineage>
        <taxon>Viruses</taxon>
        <taxon>Duplodnaviria</taxon>
        <taxon>Heunggongvirae</taxon>
        <taxon>Uroviricota</taxon>
        <taxon>Caudoviricetes</taxon>
        <taxon>Stanwilliamsviridae</taxon>
        <taxon>Boydwoodruffvirinae</taxon>
        <taxon>Tomasvirus</taxon>
        <taxon>Tomasvirus tomas</taxon>
    </lineage>
</organism>
<dbReference type="Proteomes" id="UP001202581">
    <property type="component" value="Segment"/>
</dbReference>
<accession>A0AA49H101</accession>
<gene>
    <name evidence="1" type="primary">109</name>
    <name evidence="1" type="ORF">SEA_TOMAS_109</name>
</gene>